<feature type="transmembrane region" description="Helical" evidence="6">
    <location>
        <begin position="392"/>
        <end position="414"/>
    </location>
</feature>
<dbReference type="HOGENOM" id="CLU_550649_0_0_11"/>
<dbReference type="Proteomes" id="UP000034037">
    <property type="component" value="Chromosome"/>
</dbReference>
<evidence type="ECO:0000313" key="7">
    <source>
        <dbReference type="EMBL" id="AKF26087.1"/>
    </source>
</evidence>
<keyword evidence="2" id="KW-1003">Cell membrane</keyword>
<dbReference type="GO" id="GO:0005886">
    <property type="term" value="C:plasma membrane"/>
    <property type="evidence" value="ECO:0007669"/>
    <property type="project" value="UniProtKB-SubCell"/>
</dbReference>
<dbReference type="CDD" id="cd13128">
    <property type="entry name" value="MATE_Wzx_like"/>
    <property type="match status" value="1"/>
</dbReference>
<feature type="transmembrane region" description="Helical" evidence="6">
    <location>
        <begin position="367"/>
        <end position="386"/>
    </location>
</feature>
<feature type="transmembrane region" description="Helical" evidence="6">
    <location>
        <begin position="118"/>
        <end position="142"/>
    </location>
</feature>
<evidence type="ECO:0000256" key="6">
    <source>
        <dbReference type="SAM" id="Phobius"/>
    </source>
</evidence>
<feature type="transmembrane region" description="Helical" evidence="6">
    <location>
        <begin position="423"/>
        <end position="443"/>
    </location>
</feature>
<name>A0A0F6Z403_9CORY</name>
<dbReference type="PANTHER" id="PTHR30250">
    <property type="entry name" value="PST FAMILY PREDICTED COLANIC ACID TRANSPORTER"/>
    <property type="match status" value="1"/>
</dbReference>
<evidence type="ECO:0000256" key="2">
    <source>
        <dbReference type="ARBA" id="ARBA00022475"/>
    </source>
</evidence>
<evidence type="ECO:0000313" key="8">
    <source>
        <dbReference type="Proteomes" id="UP000034037"/>
    </source>
</evidence>
<proteinExistence type="predicted"/>
<protein>
    <submittedName>
        <fullName evidence="7">Uncharacterized protein</fullName>
    </submittedName>
</protein>
<dbReference type="EMBL" id="CP011309">
    <property type="protein sequence ID" value="AKF26087.1"/>
    <property type="molecule type" value="Genomic_DNA"/>
</dbReference>
<feature type="transmembrane region" description="Helical" evidence="6">
    <location>
        <begin position="267"/>
        <end position="289"/>
    </location>
</feature>
<keyword evidence="5 6" id="KW-0472">Membrane</keyword>
<keyword evidence="3 6" id="KW-0812">Transmembrane</keyword>
<evidence type="ECO:0000256" key="3">
    <source>
        <dbReference type="ARBA" id="ARBA00022692"/>
    </source>
</evidence>
<comment type="subcellular location">
    <subcellularLocation>
        <location evidence="1">Cell membrane</location>
        <topology evidence="1">Multi-pass membrane protein</topology>
    </subcellularLocation>
</comment>
<organism evidence="7 8">
    <name type="scientific">[Brevibacterium] flavum</name>
    <dbReference type="NCBI Taxonomy" id="92706"/>
    <lineage>
        <taxon>Bacteria</taxon>
        <taxon>Bacillati</taxon>
        <taxon>Actinomycetota</taxon>
        <taxon>Actinomycetes</taxon>
        <taxon>Mycobacteriales</taxon>
        <taxon>Corynebacteriaceae</taxon>
        <taxon>Corynebacterium</taxon>
    </lineage>
</organism>
<gene>
    <name evidence="7" type="ORF">YH66_00165</name>
</gene>
<evidence type="ECO:0000256" key="4">
    <source>
        <dbReference type="ARBA" id="ARBA00022989"/>
    </source>
</evidence>
<evidence type="ECO:0000256" key="5">
    <source>
        <dbReference type="ARBA" id="ARBA00023136"/>
    </source>
</evidence>
<keyword evidence="4 6" id="KW-1133">Transmembrane helix</keyword>
<dbReference type="InterPro" id="IPR002797">
    <property type="entry name" value="Polysacc_synth"/>
</dbReference>
<evidence type="ECO:0000256" key="1">
    <source>
        <dbReference type="ARBA" id="ARBA00004651"/>
    </source>
</evidence>
<keyword evidence="8" id="KW-1185">Reference proteome</keyword>
<dbReference type="AlphaFoldDB" id="A0A0F6Z403"/>
<reference evidence="7 8" key="1">
    <citation type="submission" date="2015-04" db="EMBL/GenBank/DDBJ databases">
        <title>Complete Genome Sequence of Brevibacterium flavum ATCC 15168.</title>
        <authorList>
            <person name="Ahn J."/>
            <person name="Park G."/>
            <person name="Jeon W."/>
            <person name="Jang Y."/>
            <person name="Jang M."/>
            <person name="Lee H."/>
            <person name="Lee H."/>
        </authorList>
    </citation>
    <scope>NUCLEOTIDE SEQUENCE [LARGE SCALE GENOMIC DNA]</scope>
    <source>
        <strain evidence="7 8">ATCC 15168</strain>
    </source>
</reference>
<feature type="transmembrane region" description="Helical" evidence="6">
    <location>
        <begin position="92"/>
        <end position="112"/>
    </location>
</feature>
<feature type="transmembrane region" description="Helical" evidence="6">
    <location>
        <begin position="21"/>
        <end position="39"/>
    </location>
</feature>
<feature type="transmembrane region" description="Helical" evidence="6">
    <location>
        <begin position="51"/>
        <end position="72"/>
    </location>
</feature>
<feature type="transmembrane region" description="Helical" evidence="6">
    <location>
        <begin position="449"/>
        <end position="469"/>
    </location>
</feature>
<dbReference type="Pfam" id="PF01943">
    <property type="entry name" value="Polysacc_synt"/>
    <property type="match status" value="1"/>
</dbReference>
<dbReference type="PANTHER" id="PTHR30250:SF11">
    <property type="entry name" value="O-ANTIGEN TRANSPORTER-RELATED"/>
    <property type="match status" value="1"/>
</dbReference>
<dbReference type="PATRIC" id="fig|92706.3.peg.32"/>
<accession>A0A0F6Z403</accession>
<feature type="transmembrane region" description="Helical" evidence="6">
    <location>
        <begin position="301"/>
        <end position="328"/>
    </location>
</feature>
<dbReference type="InterPro" id="IPR050833">
    <property type="entry name" value="Poly_Biosynth_Transport"/>
</dbReference>
<sequence>MMTAPAQSESRRLFSSSVAMIGGRLISAGFGWAGSVIIARSLTGDDWGRYSFVFALLGMLEIVTDLGVGRVVLARLTSNDRAEASKIAGSFFVLRAVLGVVGFAIAVGYAWAIGLDPVVMAATMLAGTTVLIATPANALFVLYQSRLKLTYVALCDIAGQAVQFLLIVVVSLFSPMLLMFILPAVVREVIVFAGRAFGVPKLLDREFRPSFREPTAYWGEMLREAIPLSVGFALLHLLERIDMLMLQWMDTFDAVGKYAVGYKFSDLLGLAVSALAIPFTTVLITAWPGKPEVFRARFRQAVLIAALLAGVAVVVFIPSAQAVITLLYGVEFESASLAAILLVVGAGFSGVTYAVVSSLIAAKKLRVFPIIAAAGLILNVVLNLILIPLQSIVGAALATVITESAMLVAMLLVLQWSLKVAQLIPWTIFIRMIIIVGVVVFLFTQLIDINWVLEVVGSLVVFVAVWGVAERKTSAVVVDLIRNRFGTETEPADDH</sequence>
<feature type="transmembrane region" description="Helical" evidence="6">
    <location>
        <begin position="334"/>
        <end position="355"/>
    </location>
</feature>